<dbReference type="EMBL" id="GBRH01161921">
    <property type="protein sequence ID" value="JAE35975.1"/>
    <property type="molecule type" value="Transcribed_RNA"/>
</dbReference>
<sequence length="30" mass="3478">MQPRSCHKICQRVHLLRLVMPHEILLGGLV</sequence>
<accession>A0A0A9HFK8</accession>
<proteinExistence type="predicted"/>
<reference evidence="1" key="1">
    <citation type="submission" date="2014-09" db="EMBL/GenBank/DDBJ databases">
        <authorList>
            <person name="Magalhaes I.L.F."/>
            <person name="Oliveira U."/>
            <person name="Santos F.R."/>
            <person name="Vidigal T.H.D.A."/>
            <person name="Brescovit A.D."/>
            <person name="Santos A.J."/>
        </authorList>
    </citation>
    <scope>NUCLEOTIDE SEQUENCE</scope>
    <source>
        <tissue evidence="1">Shoot tissue taken approximately 20 cm above the soil surface</tissue>
    </source>
</reference>
<reference evidence="1" key="2">
    <citation type="journal article" date="2015" name="Data Brief">
        <title>Shoot transcriptome of the giant reed, Arundo donax.</title>
        <authorList>
            <person name="Barrero R.A."/>
            <person name="Guerrero F.D."/>
            <person name="Moolhuijzen P."/>
            <person name="Goolsby J.A."/>
            <person name="Tidwell J."/>
            <person name="Bellgard S.E."/>
            <person name="Bellgard M.I."/>
        </authorList>
    </citation>
    <scope>NUCLEOTIDE SEQUENCE</scope>
    <source>
        <tissue evidence="1">Shoot tissue taken approximately 20 cm above the soil surface</tissue>
    </source>
</reference>
<organism evidence="1">
    <name type="scientific">Arundo donax</name>
    <name type="common">Giant reed</name>
    <name type="synonym">Donax arundinaceus</name>
    <dbReference type="NCBI Taxonomy" id="35708"/>
    <lineage>
        <taxon>Eukaryota</taxon>
        <taxon>Viridiplantae</taxon>
        <taxon>Streptophyta</taxon>
        <taxon>Embryophyta</taxon>
        <taxon>Tracheophyta</taxon>
        <taxon>Spermatophyta</taxon>
        <taxon>Magnoliopsida</taxon>
        <taxon>Liliopsida</taxon>
        <taxon>Poales</taxon>
        <taxon>Poaceae</taxon>
        <taxon>PACMAD clade</taxon>
        <taxon>Arundinoideae</taxon>
        <taxon>Arundineae</taxon>
        <taxon>Arundo</taxon>
    </lineage>
</organism>
<protein>
    <submittedName>
        <fullName evidence="1">Uncharacterized protein</fullName>
    </submittedName>
</protein>
<evidence type="ECO:0000313" key="1">
    <source>
        <dbReference type="EMBL" id="JAE35975.1"/>
    </source>
</evidence>
<name>A0A0A9HFK8_ARUDO</name>
<dbReference type="AlphaFoldDB" id="A0A0A9HFK8"/>